<protein>
    <submittedName>
        <fullName evidence="4">OLC1v1015198C1</fullName>
    </submittedName>
</protein>
<organism evidence="4 5">
    <name type="scientific">Oldenlandia corymbosa var. corymbosa</name>
    <dbReference type="NCBI Taxonomy" id="529605"/>
    <lineage>
        <taxon>Eukaryota</taxon>
        <taxon>Viridiplantae</taxon>
        <taxon>Streptophyta</taxon>
        <taxon>Embryophyta</taxon>
        <taxon>Tracheophyta</taxon>
        <taxon>Spermatophyta</taxon>
        <taxon>Magnoliopsida</taxon>
        <taxon>eudicotyledons</taxon>
        <taxon>Gunneridae</taxon>
        <taxon>Pentapetalae</taxon>
        <taxon>asterids</taxon>
        <taxon>lamiids</taxon>
        <taxon>Gentianales</taxon>
        <taxon>Rubiaceae</taxon>
        <taxon>Rubioideae</taxon>
        <taxon>Spermacoceae</taxon>
        <taxon>Hedyotis-Oldenlandia complex</taxon>
        <taxon>Oldenlandia</taxon>
    </lineage>
</organism>
<accession>A0AAV1E3G4</accession>
<feature type="compositionally biased region" description="Polar residues" evidence="1">
    <location>
        <begin position="452"/>
        <end position="472"/>
    </location>
</feature>
<evidence type="ECO:0000256" key="1">
    <source>
        <dbReference type="SAM" id="MobiDB-lite"/>
    </source>
</evidence>
<evidence type="ECO:0000259" key="2">
    <source>
        <dbReference type="Pfam" id="PF06075"/>
    </source>
</evidence>
<keyword evidence="5" id="KW-1185">Reference proteome</keyword>
<dbReference type="Pfam" id="PF06075">
    <property type="entry name" value="DUF936"/>
    <property type="match status" value="1"/>
</dbReference>
<dbReference type="InterPro" id="IPR049172">
    <property type="entry name" value="DUF6857_pln"/>
</dbReference>
<feature type="compositionally biased region" description="Low complexity" evidence="1">
    <location>
        <begin position="252"/>
        <end position="268"/>
    </location>
</feature>
<dbReference type="PANTHER" id="PTHR31928:SF2">
    <property type="entry name" value="EXPRESSED PROTEIN"/>
    <property type="match status" value="1"/>
</dbReference>
<proteinExistence type="predicted"/>
<dbReference type="InterPro" id="IPR010341">
    <property type="entry name" value="DUF936_pln"/>
</dbReference>
<feature type="domain" description="DUF6857" evidence="3">
    <location>
        <begin position="390"/>
        <end position="515"/>
    </location>
</feature>
<reference evidence="4" key="1">
    <citation type="submission" date="2023-03" db="EMBL/GenBank/DDBJ databases">
        <authorList>
            <person name="Julca I."/>
        </authorList>
    </citation>
    <scope>NUCLEOTIDE SEQUENCE</scope>
</reference>
<sequence>MASLIPGVLIKLLQTINSKNVKIRGEYRSVLLQVISIVPALNGSELWPNQGFFIKVSDSSHSTYVSLQKDDNELILNNKLQLGQFLYVDRMEPGTPVPFLVGVRPVPGRHPFIGNPKDLMQMTEDTSTGQESDENLFSLDQQLAPQPATAAKEDGLKKKIVIKEEKAVVSSRYMQGVLTPNATRTNGADHAEPGKKNSLLKGKQQEIRGQTRPVTPLRTRPDGSTGNIDVDTSIDKAAGLSSSRFSNVKQLSSSKPADSSRSSSLATSNHQGKPQPHDQAMTSWSNLPSNLLKIGKGLIKRRNLATLVAAEAQKEASAAANIVKCLSIFSDLCSTASPGEPHIYLSMFFTLHQLIDQPNVITTTVPNDTSDHFAANLAAVQGKDHQPIKKTFSSPISNNNKMMKLSSSDKLEWAKLDSLAEIKEIRQAVLNETETWFLKFLEEALDAGFRGRSNNQNINKRGSKDSGQNAKANQMDPGNQIALTLSQLKHANEWLDRLRNNADSEKKDLVAETVESKKSVIRLVATRGALSGPNNSQADAAWRAATWELGNSTCTLQFGTRQSTGIDFPRHVLNHVQMRQEISAIGIVPNDAFKRWVLHLPYHYAPSRKSYAVNGALHGPLGAVSFVLEPSSRGFGTGPLIIKPPEEVISFPRYDRHGIPSEEEIREIRRLYEPFVELYMKSDKNKQKKKVTWGALAEAIMRTSLENRRSLLKQIPNRNLEIVDDNSLSDVCLVFEKPDFSNYDLMINTKATPQDNSRKNHVHSVIVRNTRGDLEFWHNEVIENVHIHQVNSEMQAITLAGQILRKKKDLKNLKILFRSSCESAVRIAKSGYINNKKGEAFVKVCSDLHDEIHNLRKEGCEVEVEHISAEENFVADAAGHAYFRNKTQANIDGKINSAVKQKAEIINDNAGHGAFLPTGSAIKGS</sequence>
<dbReference type="AlphaFoldDB" id="A0AAV1E3G4"/>
<evidence type="ECO:0000313" key="5">
    <source>
        <dbReference type="Proteomes" id="UP001161247"/>
    </source>
</evidence>
<dbReference type="Pfam" id="PF21647">
    <property type="entry name" value="DUF6857"/>
    <property type="match status" value="2"/>
</dbReference>
<gene>
    <name evidence="4" type="ORF">OLC1_LOCUS21213</name>
</gene>
<feature type="region of interest" description="Disordered" evidence="1">
    <location>
        <begin position="245"/>
        <end position="283"/>
    </location>
</feature>
<feature type="region of interest" description="Disordered" evidence="1">
    <location>
        <begin position="179"/>
        <end position="233"/>
    </location>
</feature>
<name>A0AAV1E3G4_OLDCO</name>
<dbReference type="EMBL" id="OX459124">
    <property type="protein sequence ID" value="CAI9114469.1"/>
    <property type="molecule type" value="Genomic_DNA"/>
</dbReference>
<dbReference type="InterPro" id="IPR048297">
    <property type="entry name" value="DUF936_dom_pln"/>
</dbReference>
<evidence type="ECO:0000313" key="4">
    <source>
        <dbReference type="EMBL" id="CAI9114469.1"/>
    </source>
</evidence>
<dbReference type="Proteomes" id="UP001161247">
    <property type="component" value="Chromosome 7"/>
</dbReference>
<feature type="domain" description="DUF6857" evidence="3">
    <location>
        <begin position="281"/>
        <end position="370"/>
    </location>
</feature>
<feature type="region of interest" description="Disordered" evidence="1">
    <location>
        <begin position="451"/>
        <end position="475"/>
    </location>
</feature>
<evidence type="ECO:0000259" key="3">
    <source>
        <dbReference type="Pfam" id="PF21647"/>
    </source>
</evidence>
<feature type="domain" description="DUF936" evidence="2">
    <location>
        <begin position="4"/>
        <end position="120"/>
    </location>
</feature>
<dbReference type="PANTHER" id="PTHR31928">
    <property type="entry name" value="EXPRESSED PROTEIN"/>
    <property type="match status" value="1"/>
</dbReference>